<dbReference type="InterPro" id="IPR002747">
    <property type="entry name" value="SAM_OH_AdoTrfase"/>
</dbReference>
<keyword evidence="1" id="KW-0949">S-adenosyl-L-methionine</keyword>
<accession>A0A0D2GAN1</accession>
<dbReference type="PANTHER" id="PTHR35092">
    <property type="entry name" value="CHLORINASE MJ1651"/>
    <property type="match status" value="1"/>
</dbReference>
<dbReference type="Gene3D" id="3.40.50.10790">
    <property type="entry name" value="S-adenosyl-l-methionine hydroxide adenosyltransferase, N-terminal"/>
    <property type="match status" value="1"/>
</dbReference>
<evidence type="ECO:0000259" key="3">
    <source>
        <dbReference type="Pfam" id="PF01887"/>
    </source>
</evidence>
<dbReference type="AlphaFoldDB" id="A0A0D2GAN1"/>
<dbReference type="InterPro" id="IPR046469">
    <property type="entry name" value="SAM_HAT_N"/>
</dbReference>
<dbReference type="Proteomes" id="UP000032233">
    <property type="component" value="Unassembled WGS sequence"/>
</dbReference>
<dbReference type="SUPFAM" id="SSF101852">
    <property type="entry name" value="Bacterial fluorinating enzyme, C-terminal domain"/>
    <property type="match status" value="1"/>
</dbReference>
<dbReference type="Pfam" id="PF20257">
    <property type="entry name" value="SAM_HAT_C"/>
    <property type="match status" value="1"/>
</dbReference>
<proteinExistence type="inferred from homology"/>
<dbReference type="PATRIC" id="fig|1429043.3.peg.4577"/>
<evidence type="ECO:0000259" key="4">
    <source>
        <dbReference type="Pfam" id="PF20257"/>
    </source>
</evidence>
<dbReference type="Pfam" id="PF01887">
    <property type="entry name" value="SAM_HAT_N"/>
    <property type="match status" value="1"/>
</dbReference>
<keyword evidence="6" id="KW-1185">Reference proteome</keyword>
<dbReference type="SUPFAM" id="SSF102522">
    <property type="entry name" value="Bacterial fluorinating enzyme, N-terminal domain"/>
    <property type="match status" value="1"/>
</dbReference>
<name>A0A0D2GAN1_9BACT</name>
<dbReference type="Gene3D" id="2.40.30.90">
    <property type="entry name" value="Bacterial fluorinating enzyme like"/>
    <property type="match status" value="1"/>
</dbReference>
<organism evidence="5 6">
    <name type="scientific">Dethiosulfatarculus sandiegensis</name>
    <dbReference type="NCBI Taxonomy" id="1429043"/>
    <lineage>
        <taxon>Bacteria</taxon>
        <taxon>Pseudomonadati</taxon>
        <taxon>Thermodesulfobacteriota</taxon>
        <taxon>Desulfarculia</taxon>
        <taxon>Desulfarculales</taxon>
        <taxon>Desulfarculaceae</taxon>
        <taxon>Dethiosulfatarculus</taxon>
    </lineage>
</organism>
<comment type="similarity">
    <text evidence="2">Belongs to the SAM hydrolase / SAM-dependent halogenase family.</text>
</comment>
<evidence type="ECO:0000313" key="5">
    <source>
        <dbReference type="EMBL" id="KIX11927.1"/>
    </source>
</evidence>
<dbReference type="PIRSF" id="PIRSF006779">
    <property type="entry name" value="UCP006779"/>
    <property type="match status" value="1"/>
</dbReference>
<dbReference type="InterPro" id="IPR023227">
    <property type="entry name" value="SAM_OH_AdoTrfase_C_sf"/>
</dbReference>
<dbReference type="InterPro" id="IPR023228">
    <property type="entry name" value="SAM_OH_AdoTrfase_N_sf"/>
</dbReference>
<evidence type="ECO:0000256" key="2">
    <source>
        <dbReference type="ARBA" id="ARBA00024035"/>
    </source>
</evidence>
<dbReference type="EMBL" id="AZAC01000037">
    <property type="protein sequence ID" value="KIX11927.1"/>
    <property type="molecule type" value="Genomic_DNA"/>
</dbReference>
<evidence type="ECO:0000313" key="6">
    <source>
        <dbReference type="Proteomes" id="UP000032233"/>
    </source>
</evidence>
<dbReference type="PANTHER" id="PTHR35092:SF1">
    <property type="entry name" value="CHLORINASE MJ1651"/>
    <property type="match status" value="1"/>
</dbReference>
<protein>
    <recommendedName>
        <fullName evidence="7">SAM-dependent chlorinase/fluorinase</fullName>
    </recommendedName>
</protein>
<comment type="caution">
    <text evidence="5">The sequence shown here is derived from an EMBL/GenBank/DDBJ whole genome shotgun (WGS) entry which is preliminary data.</text>
</comment>
<gene>
    <name evidence="5" type="ORF">X474_21595</name>
</gene>
<dbReference type="STRING" id="1429043.X474_21595"/>
<evidence type="ECO:0008006" key="7">
    <source>
        <dbReference type="Google" id="ProtNLM"/>
    </source>
</evidence>
<feature type="domain" description="S-adenosyl-l-methionine hydroxide adenosyltransferase N-terminal" evidence="3">
    <location>
        <begin position="1"/>
        <end position="143"/>
    </location>
</feature>
<reference evidence="5 6" key="1">
    <citation type="submission" date="2013-11" db="EMBL/GenBank/DDBJ databases">
        <title>Metagenomic analysis of a methanogenic consortium involved in long chain n-alkane degradation.</title>
        <authorList>
            <person name="Davidova I.A."/>
            <person name="Callaghan A.V."/>
            <person name="Wawrik B."/>
            <person name="Pruitt S."/>
            <person name="Marks C."/>
            <person name="Duncan K.E."/>
            <person name="Suflita J.M."/>
        </authorList>
    </citation>
    <scope>NUCLEOTIDE SEQUENCE [LARGE SCALE GENOMIC DNA]</scope>
    <source>
        <strain evidence="5 6">SPR</strain>
    </source>
</reference>
<evidence type="ECO:0000256" key="1">
    <source>
        <dbReference type="ARBA" id="ARBA00022691"/>
    </source>
</evidence>
<dbReference type="InterPro" id="IPR046470">
    <property type="entry name" value="SAM_HAT_C"/>
</dbReference>
<sequence length="263" mass="28242">MTTDFGDGPFAGLMKGVIWGLTPEARIVDLTHKVPPQDVRAGALVLEQALKVFARGTVHLAVIDPGVGSARRPICAKALDMYFVGPDNGLFTAAFSRDPKCEVRLLENSVFFREEVSNTFHGRDIFAPVAAHLAGGADFKDLGPVVTDPVMLEWPRPSQKDARLTGCILSQDSFGNLTSNLDQDTVQVFLKGRTALVSMAGLVLRGISKSYSDTSPGGIIALFNSAGYLELAANRGNLRRKLGLDKAKLFGLPVSISAFNSKH</sequence>
<dbReference type="InParanoid" id="A0A0D2GAN1"/>
<feature type="domain" description="S-adenosyl-l-methionine hydroxide adenosyltransferase C-terminal" evidence="4">
    <location>
        <begin position="166"/>
        <end position="246"/>
    </location>
</feature>